<dbReference type="Pfam" id="PF01592">
    <property type="entry name" value="NifU_N"/>
    <property type="match status" value="2"/>
</dbReference>
<reference evidence="2 3" key="1">
    <citation type="journal article" date="2016" name="Nat. Commun.">
        <title>Thousands of microbial genomes shed light on interconnected biogeochemical processes in an aquifer system.</title>
        <authorList>
            <person name="Anantharaman K."/>
            <person name="Brown C.T."/>
            <person name="Hug L.A."/>
            <person name="Sharon I."/>
            <person name="Castelle C.J."/>
            <person name="Probst A.J."/>
            <person name="Thomas B.C."/>
            <person name="Singh A."/>
            <person name="Wilkins M.J."/>
            <person name="Karaoz U."/>
            <person name="Brodie E.L."/>
            <person name="Williams K.H."/>
            <person name="Hubbard S.S."/>
            <person name="Banfield J.F."/>
        </authorList>
    </citation>
    <scope>NUCLEOTIDE SEQUENCE [LARGE SCALE GENOMIC DNA]</scope>
</reference>
<dbReference type="SUPFAM" id="SSF82649">
    <property type="entry name" value="SufE/NifU"/>
    <property type="match status" value="2"/>
</dbReference>
<organism evidence="2 3">
    <name type="scientific">Candidatus Curtissbacteria bacterium RIFCSPHIGHO2_01_FULL_40_12</name>
    <dbReference type="NCBI Taxonomy" id="1797710"/>
    <lineage>
        <taxon>Bacteria</taxon>
        <taxon>Candidatus Curtissiibacteriota</taxon>
    </lineage>
</organism>
<name>A0A1F5GBG5_9BACT</name>
<dbReference type="EMBL" id="MFAY01000016">
    <property type="protein sequence ID" value="OGD89189.1"/>
    <property type="molecule type" value="Genomic_DNA"/>
</dbReference>
<accession>A0A1F5GBG5</accession>
<dbReference type="InterPro" id="IPR002871">
    <property type="entry name" value="NIF_FeS_clus_asmbl_NifU_N"/>
</dbReference>
<dbReference type="PANTHER" id="PTHR10093">
    <property type="entry name" value="IRON-SULFUR CLUSTER ASSEMBLY ENZYME NIFU HOMOLOG"/>
    <property type="match status" value="1"/>
</dbReference>
<proteinExistence type="predicted"/>
<evidence type="ECO:0000313" key="2">
    <source>
        <dbReference type="EMBL" id="OGD89189.1"/>
    </source>
</evidence>
<dbReference type="GO" id="GO:0016226">
    <property type="term" value="P:iron-sulfur cluster assembly"/>
    <property type="evidence" value="ECO:0007669"/>
    <property type="project" value="InterPro"/>
</dbReference>
<gene>
    <name evidence="2" type="ORF">A2693_02285</name>
</gene>
<dbReference type="GO" id="GO:0051536">
    <property type="term" value="F:iron-sulfur cluster binding"/>
    <property type="evidence" value="ECO:0007669"/>
    <property type="project" value="InterPro"/>
</dbReference>
<protein>
    <recommendedName>
        <fullName evidence="1">NIF system FeS cluster assembly NifU N-terminal domain-containing protein</fullName>
    </recommendedName>
</protein>
<dbReference type="CDD" id="cd06664">
    <property type="entry name" value="IscU_like"/>
    <property type="match status" value="1"/>
</dbReference>
<comment type="caution">
    <text evidence="2">The sequence shown here is derived from an EMBL/GenBank/DDBJ whole genome shotgun (WGS) entry which is preliminary data.</text>
</comment>
<dbReference type="GO" id="GO:0005506">
    <property type="term" value="F:iron ion binding"/>
    <property type="evidence" value="ECO:0007669"/>
    <property type="project" value="InterPro"/>
</dbReference>
<feature type="domain" description="NIF system FeS cluster assembly NifU N-terminal" evidence="1">
    <location>
        <begin position="4"/>
        <end position="47"/>
    </location>
</feature>
<dbReference type="AlphaFoldDB" id="A0A1F5GBG5"/>
<dbReference type="Gene3D" id="3.90.1010.10">
    <property type="match status" value="1"/>
</dbReference>
<evidence type="ECO:0000313" key="3">
    <source>
        <dbReference type="Proteomes" id="UP000178577"/>
    </source>
</evidence>
<sequence length="151" mass="16972">MDIYREEILEHWKNPQNFGEIKNADLVIDQINPLCGDQVRFFFRISRTVIARSETTKQSKNRSLRFARDDRKIEDVSFTGNGCAISIASASILSEYIKNKSVDVLAKITGEKVLDLIGGSVTPARLKCAFLPLEAIRKVVESDKLQVLSAK</sequence>
<evidence type="ECO:0000259" key="1">
    <source>
        <dbReference type="Pfam" id="PF01592"/>
    </source>
</evidence>
<dbReference type="Proteomes" id="UP000178577">
    <property type="component" value="Unassembled WGS sequence"/>
</dbReference>
<feature type="domain" description="NIF system FeS cluster assembly NifU N-terminal" evidence="1">
    <location>
        <begin position="68"/>
        <end position="141"/>
    </location>
</feature>